<proteinExistence type="predicted"/>
<evidence type="ECO:0000313" key="1">
    <source>
        <dbReference type="EMBL" id="SEW35312.1"/>
    </source>
</evidence>
<name>A0A1I0R5M2_9BACT</name>
<gene>
    <name evidence="1" type="ORF">SAMN04488122_2218</name>
</gene>
<accession>A0A1I0R5M2</accession>
<dbReference type="EMBL" id="FOJG01000001">
    <property type="protein sequence ID" value="SEW35312.1"/>
    <property type="molecule type" value="Genomic_DNA"/>
</dbReference>
<keyword evidence="2" id="KW-1185">Reference proteome</keyword>
<dbReference type="AlphaFoldDB" id="A0A1I0R5M2"/>
<evidence type="ECO:0000313" key="2">
    <source>
        <dbReference type="Proteomes" id="UP000199310"/>
    </source>
</evidence>
<dbReference type="Proteomes" id="UP000199310">
    <property type="component" value="Unassembled WGS sequence"/>
</dbReference>
<protein>
    <submittedName>
        <fullName evidence="1">Uncharacterized protein</fullName>
    </submittedName>
</protein>
<organism evidence="1 2">
    <name type="scientific">Chitinophaga arvensicola</name>
    <dbReference type="NCBI Taxonomy" id="29529"/>
    <lineage>
        <taxon>Bacteria</taxon>
        <taxon>Pseudomonadati</taxon>
        <taxon>Bacteroidota</taxon>
        <taxon>Chitinophagia</taxon>
        <taxon>Chitinophagales</taxon>
        <taxon>Chitinophagaceae</taxon>
        <taxon>Chitinophaga</taxon>
    </lineage>
</organism>
<reference evidence="2" key="1">
    <citation type="submission" date="2016-10" db="EMBL/GenBank/DDBJ databases">
        <authorList>
            <person name="Varghese N."/>
            <person name="Submissions S."/>
        </authorList>
    </citation>
    <scope>NUCLEOTIDE SEQUENCE [LARGE SCALE GENOMIC DNA]</scope>
    <source>
        <strain evidence="2">DSM 3695</strain>
    </source>
</reference>
<sequence>MSYNDERSLVQAIHWRMAIFFDVVYVLAQAIAYDVSPDTHFFYNGMQSVFTLATLVNVDGSCGCYDYTDAILQYFDNSMT</sequence>